<dbReference type="EMBL" id="CP061035">
    <property type="protein sequence ID" value="QQV75914.1"/>
    <property type="molecule type" value="Genomic_DNA"/>
</dbReference>
<protein>
    <submittedName>
        <fullName evidence="4">PEP-CTERM sorting domain-containing protein</fullName>
    </submittedName>
</protein>
<keyword evidence="1" id="KW-0472">Membrane</keyword>
<evidence type="ECO:0000313" key="5">
    <source>
        <dbReference type="Proteomes" id="UP000595894"/>
    </source>
</evidence>
<dbReference type="KEGG" id="sari:H5J25_09885"/>
<evidence type="ECO:0000256" key="2">
    <source>
        <dbReference type="SAM" id="SignalP"/>
    </source>
</evidence>
<name>A0A974NS56_9SPHN</name>
<keyword evidence="2" id="KW-0732">Signal</keyword>
<evidence type="ECO:0000259" key="3">
    <source>
        <dbReference type="Pfam" id="PF07589"/>
    </source>
</evidence>
<reference evidence="5" key="1">
    <citation type="submission" date="2020-09" db="EMBL/GenBank/DDBJ databases">
        <title>Sphingomonas sp., a new species isolated from pork steak.</title>
        <authorList>
            <person name="Heidler von Heilborn D."/>
        </authorList>
    </citation>
    <scope>NUCLEOTIDE SEQUENCE [LARGE SCALE GENOMIC DNA]</scope>
</reference>
<accession>A0A974NS56</accession>
<dbReference type="Proteomes" id="UP000595894">
    <property type="component" value="Chromosome"/>
</dbReference>
<keyword evidence="1" id="KW-0812">Transmembrane</keyword>
<dbReference type="InterPro" id="IPR013424">
    <property type="entry name" value="Ice-binding_C"/>
</dbReference>
<evidence type="ECO:0000313" key="4">
    <source>
        <dbReference type="EMBL" id="QQV75914.1"/>
    </source>
</evidence>
<dbReference type="AlphaFoldDB" id="A0A974NS56"/>
<dbReference type="Pfam" id="PF07589">
    <property type="entry name" value="PEP-CTERM"/>
    <property type="match status" value="1"/>
</dbReference>
<gene>
    <name evidence="4" type="ORF">H5J25_09885</name>
</gene>
<dbReference type="RefSeq" id="WP_202090564.1">
    <property type="nucleotide sequence ID" value="NZ_CP061035.1"/>
</dbReference>
<feature type="transmembrane region" description="Helical" evidence="1">
    <location>
        <begin position="242"/>
        <end position="259"/>
    </location>
</feature>
<sequence>MTYLSIAARGVTAAAMVFAAAPAFADNYGSGSIALGGTTYTQNFDSLSSGVASSGLPRGWRVSETGPNQNSTYSVGTGTSNTGDVYSFGSANSADRALGSLRSNNLFPSFGAVFSNATGSTITGLNIGYFGEQWRNGSNSLDSLVFQYSLTSTSISDNSAVWISVAALQFSSLITSPNGALNGNLGANRQELSTLLSGLSIANGSNFAFRWLDTDVAGNEDGLAVDNFSISAVTAAGAVPETATWGMMIAGFGLIGFALRRRPSVRVSYAA</sequence>
<feature type="domain" description="Ice-binding protein C-terminal" evidence="3">
    <location>
        <begin position="238"/>
        <end position="262"/>
    </location>
</feature>
<feature type="chain" id="PRO_5036925707" evidence="2">
    <location>
        <begin position="26"/>
        <end position="271"/>
    </location>
</feature>
<organism evidence="4 5">
    <name type="scientific">Sphingomonas aliaeris</name>
    <dbReference type="NCBI Taxonomy" id="2759526"/>
    <lineage>
        <taxon>Bacteria</taxon>
        <taxon>Pseudomonadati</taxon>
        <taxon>Pseudomonadota</taxon>
        <taxon>Alphaproteobacteria</taxon>
        <taxon>Sphingomonadales</taxon>
        <taxon>Sphingomonadaceae</taxon>
        <taxon>Sphingomonas</taxon>
    </lineage>
</organism>
<dbReference type="NCBIfam" id="NF035944">
    <property type="entry name" value="PEPxxWA-CTERM"/>
    <property type="match status" value="1"/>
</dbReference>
<keyword evidence="1" id="KW-1133">Transmembrane helix</keyword>
<feature type="signal peptide" evidence="2">
    <location>
        <begin position="1"/>
        <end position="25"/>
    </location>
</feature>
<keyword evidence="5" id="KW-1185">Reference proteome</keyword>
<evidence type="ECO:0000256" key="1">
    <source>
        <dbReference type="SAM" id="Phobius"/>
    </source>
</evidence>
<proteinExistence type="predicted"/>